<protein>
    <submittedName>
        <fullName evidence="2">Uncharacterized protein</fullName>
    </submittedName>
</protein>
<accession>A0A1Y1IFE8</accession>
<keyword evidence="3" id="KW-1185">Reference proteome</keyword>
<dbReference type="AlphaFoldDB" id="A0A1Y1IFE8"/>
<organism evidence="2 3">
    <name type="scientific">Klebsormidium nitens</name>
    <name type="common">Green alga</name>
    <name type="synonym">Ulothrix nitens</name>
    <dbReference type="NCBI Taxonomy" id="105231"/>
    <lineage>
        <taxon>Eukaryota</taxon>
        <taxon>Viridiplantae</taxon>
        <taxon>Streptophyta</taxon>
        <taxon>Klebsormidiophyceae</taxon>
        <taxon>Klebsormidiales</taxon>
        <taxon>Klebsormidiaceae</taxon>
        <taxon>Klebsormidium</taxon>
    </lineage>
</organism>
<evidence type="ECO:0000313" key="3">
    <source>
        <dbReference type="Proteomes" id="UP000054558"/>
    </source>
</evidence>
<dbReference type="EMBL" id="DF237303">
    <property type="protein sequence ID" value="GAQ87457.1"/>
    <property type="molecule type" value="Genomic_DNA"/>
</dbReference>
<dbReference type="Proteomes" id="UP000054558">
    <property type="component" value="Unassembled WGS sequence"/>
</dbReference>
<feature type="region of interest" description="Disordered" evidence="1">
    <location>
        <begin position="1"/>
        <end position="89"/>
    </location>
</feature>
<evidence type="ECO:0000313" key="2">
    <source>
        <dbReference type="EMBL" id="GAQ87457.1"/>
    </source>
</evidence>
<sequence length="242" mass="27176">MGPRKSTTPKKLPMPEPLEEDKQPPAGESDEEYDGDESSEEEKEEELDFASALRMVQATKHKAWLESKSANKKKRKADPAAKASTTTKEVKKSKVKLYTVEELANEYYAYQEDDDVGPEKVTKAALTKRMNIEGDASNRVQAAEKHKFGVEEVEGKTKNPQIHVKYKGLRKELEERLQLLTKDDVATVIRNVANRGSSSRRQGKSKHLLEPLAMAKRSPTLFWNAVHHYGSAQDAVKEAVPS</sequence>
<reference evidence="2 3" key="1">
    <citation type="journal article" date="2014" name="Nat. Commun.">
        <title>Klebsormidium flaccidum genome reveals primary factors for plant terrestrial adaptation.</title>
        <authorList>
            <person name="Hori K."/>
            <person name="Maruyama F."/>
            <person name="Fujisawa T."/>
            <person name="Togashi T."/>
            <person name="Yamamoto N."/>
            <person name="Seo M."/>
            <person name="Sato S."/>
            <person name="Yamada T."/>
            <person name="Mori H."/>
            <person name="Tajima N."/>
            <person name="Moriyama T."/>
            <person name="Ikeuchi M."/>
            <person name="Watanabe M."/>
            <person name="Wada H."/>
            <person name="Kobayashi K."/>
            <person name="Saito M."/>
            <person name="Masuda T."/>
            <person name="Sasaki-Sekimoto Y."/>
            <person name="Mashiguchi K."/>
            <person name="Awai K."/>
            <person name="Shimojima M."/>
            <person name="Masuda S."/>
            <person name="Iwai M."/>
            <person name="Nobusawa T."/>
            <person name="Narise T."/>
            <person name="Kondo S."/>
            <person name="Saito H."/>
            <person name="Sato R."/>
            <person name="Murakawa M."/>
            <person name="Ihara Y."/>
            <person name="Oshima-Yamada Y."/>
            <person name="Ohtaka K."/>
            <person name="Satoh M."/>
            <person name="Sonobe K."/>
            <person name="Ishii M."/>
            <person name="Ohtani R."/>
            <person name="Kanamori-Sato M."/>
            <person name="Honoki R."/>
            <person name="Miyazaki D."/>
            <person name="Mochizuki H."/>
            <person name="Umetsu J."/>
            <person name="Higashi K."/>
            <person name="Shibata D."/>
            <person name="Kamiya Y."/>
            <person name="Sato N."/>
            <person name="Nakamura Y."/>
            <person name="Tabata S."/>
            <person name="Ida S."/>
            <person name="Kurokawa K."/>
            <person name="Ohta H."/>
        </authorList>
    </citation>
    <scope>NUCLEOTIDE SEQUENCE [LARGE SCALE GENOMIC DNA]</scope>
    <source>
        <strain evidence="2 3">NIES-2285</strain>
    </source>
</reference>
<feature type="compositionally biased region" description="Acidic residues" evidence="1">
    <location>
        <begin position="28"/>
        <end position="48"/>
    </location>
</feature>
<evidence type="ECO:0000256" key="1">
    <source>
        <dbReference type="SAM" id="MobiDB-lite"/>
    </source>
</evidence>
<proteinExistence type="predicted"/>
<gene>
    <name evidence="2" type="ORF">KFL_003540100</name>
</gene>
<name>A0A1Y1IFE8_KLENI</name>